<evidence type="ECO:0000313" key="1">
    <source>
        <dbReference type="EMBL" id="KAJ6636792.1"/>
    </source>
</evidence>
<proteinExistence type="predicted"/>
<evidence type="ECO:0000313" key="2">
    <source>
        <dbReference type="Proteomes" id="UP001151699"/>
    </source>
</evidence>
<dbReference type="EMBL" id="WJQU01000004">
    <property type="protein sequence ID" value="KAJ6636792.1"/>
    <property type="molecule type" value="Genomic_DNA"/>
</dbReference>
<sequence length="119" mass="13867">MFRAIQMADITCNDFKHKLIIQAKYRNSDHCNYLYTSTSVYFNLKMARFSGAQQLTAYKSRLTRKTTSLMAVLGHDQNYCTSSANMCGKRYIQTVRNRCVRCIVVLKAFAIRLPKNLWH</sequence>
<protein>
    <submittedName>
        <fullName evidence="1">Uncharacterized protein</fullName>
    </submittedName>
</protein>
<reference evidence="1" key="1">
    <citation type="submission" date="2022-07" db="EMBL/GenBank/DDBJ databases">
        <authorList>
            <person name="Trinca V."/>
            <person name="Uliana J.V.C."/>
            <person name="Torres T.T."/>
            <person name="Ward R.J."/>
            <person name="Monesi N."/>
        </authorList>
    </citation>
    <scope>NUCLEOTIDE SEQUENCE</scope>
    <source>
        <strain evidence="1">HSMRA1968</strain>
        <tissue evidence="1">Whole embryos</tissue>
    </source>
</reference>
<gene>
    <name evidence="1" type="ORF">Bhyg_15387</name>
</gene>
<comment type="caution">
    <text evidence="1">The sequence shown here is derived from an EMBL/GenBank/DDBJ whole genome shotgun (WGS) entry which is preliminary data.</text>
</comment>
<dbReference type="Proteomes" id="UP001151699">
    <property type="component" value="Chromosome C"/>
</dbReference>
<accession>A0A9Q0RY09</accession>
<name>A0A9Q0RY09_9DIPT</name>
<dbReference type="AlphaFoldDB" id="A0A9Q0RY09"/>
<keyword evidence="2" id="KW-1185">Reference proteome</keyword>
<organism evidence="1 2">
    <name type="scientific">Pseudolycoriella hygida</name>
    <dbReference type="NCBI Taxonomy" id="35572"/>
    <lineage>
        <taxon>Eukaryota</taxon>
        <taxon>Metazoa</taxon>
        <taxon>Ecdysozoa</taxon>
        <taxon>Arthropoda</taxon>
        <taxon>Hexapoda</taxon>
        <taxon>Insecta</taxon>
        <taxon>Pterygota</taxon>
        <taxon>Neoptera</taxon>
        <taxon>Endopterygota</taxon>
        <taxon>Diptera</taxon>
        <taxon>Nematocera</taxon>
        <taxon>Sciaroidea</taxon>
        <taxon>Sciaridae</taxon>
        <taxon>Pseudolycoriella</taxon>
    </lineage>
</organism>